<protein>
    <recommendedName>
        <fullName evidence="3 7">Dihydrofolate reductase</fullName>
        <ecNumber evidence="3 7">1.5.1.3</ecNumber>
    </recommendedName>
</protein>
<dbReference type="CDD" id="cd00209">
    <property type="entry name" value="DHFR"/>
    <property type="match status" value="1"/>
</dbReference>
<dbReference type="RefSeq" id="WP_043657690.1">
    <property type="nucleotide sequence ID" value="NZ_JBIAMX010000005.1"/>
</dbReference>
<proteinExistence type="inferred from homology"/>
<dbReference type="SUPFAM" id="SSF53597">
    <property type="entry name" value="Dihydrofolate reductase-like"/>
    <property type="match status" value="1"/>
</dbReference>
<dbReference type="GO" id="GO:0004146">
    <property type="term" value="F:dihydrofolate reductase activity"/>
    <property type="evidence" value="ECO:0007669"/>
    <property type="project" value="UniProtKB-EC"/>
</dbReference>
<keyword evidence="5 7" id="KW-0521">NADP</keyword>
<comment type="similarity">
    <text evidence="2 7 8">Belongs to the dihydrofolate reductase family.</text>
</comment>
<dbReference type="InterPro" id="IPR001796">
    <property type="entry name" value="DHFR_dom"/>
</dbReference>
<comment type="function">
    <text evidence="7">Key enzyme in folate metabolism. Catalyzes an essential reaction for de novo glycine and purine synthesis, and for DNA precursor synthesis.</text>
</comment>
<comment type="pathway">
    <text evidence="1 7">Cofactor biosynthesis; tetrahydrofolate biosynthesis; 5,6,7,8-tetrahydrofolate from 7,8-dihydrofolate: step 1/1.</text>
</comment>
<evidence type="ECO:0000256" key="7">
    <source>
        <dbReference type="PIRNR" id="PIRNR000194"/>
    </source>
</evidence>
<sequence>MTERRIGLIWAQAHGGVIGADNTIPWRLREDMAHFRDTTWGHPVVMGRRTWDSLPPAYRPLAGRRNIVITRQRDWSAEGAEAAPSLADAIALAAPEDTWVAGGGEIYRAAMPFATELRVTEIDLTVDGDAFAPEIGPEWHAAAADWQTSASGLRYRFRRYLRA</sequence>
<evidence type="ECO:0000256" key="8">
    <source>
        <dbReference type="RuleBase" id="RU004474"/>
    </source>
</evidence>
<keyword evidence="4 7" id="KW-0554">One-carbon metabolism</keyword>
<dbReference type="PRINTS" id="PR00070">
    <property type="entry name" value="DHFR"/>
</dbReference>
<dbReference type="PIRSF" id="PIRSF000194">
    <property type="entry name" value="DHFR"/>
    <property type="match status" value="1"/>
</dbReference>
<dbReference type="EC" id="1.5.1.3" evidence="3 7"/>
<evidence type="ECO:0000256" key="4">
    <source>
        <dbReference type="ARBA" id="ARBA00022563"/>
    </source>
</evidence>
<evidence type="ECO:0000256" key="6">
    <source>
        <dbReference type="ARBA" id="ARBA00023002"/>
    </source>
</evidence>
<evidence type="ECO:0000256" key="5">
    <source>
        <dbReference type="ARBA" id="ARBA00022857"/>
    </source>
</evidence>
<gene>
    <name evidence="10" type="ORF">ACFYTF_11555</name>
</gene>
<evidence type="ECO:0000259" key="9">
    <source>
        <dbReference type="PROSITE" id="PS51330"/>
    </source>
</evidence>
<feature type="domain" description="DHFR" evidence="9">
    <location>
        <begin position="5"/>
        <end position="162"/>
    </location>
</feature>
<accession>A0ABW6PM22</accession>
<dbReference type="PROSITE" id="PS00075">
    <property type="entry name" value="DHFR_1"/>
    <property type="match status" value="1"/>
</dbReference>
<dbReference type="InterPro" id="IPR024072">
    <property type="entry name" value="DHFR-like_dom_sf"/>
</dbReference>
<organism evidence="10 11">
    <name type="scientific">Nocardia thailandica</name>
    <dbReference type="NCBI Taxonomy" id="257275"/>
    <lineage>
        <taxon>Bacteria</taxon>
        <taxon>Bacillati</taxon>
        <taxon>Actinomycetota</taxon>
        <taxon>Actinomycetes</taxon>
        <taxon>Mycobacteriales</taxon>
        <taxon>Nocardiaceae</taxon>
        <taxon>Nocardia</taxon>
    </lineage>
</organism>
<evidence type="ECO:0000313" key="10">
    <source>
        <dbReference type="EMBL" id="MFF0543460.1"/>
    </source>
</evidence>
<keyword evidence="11" id="KW-1185">Reference proteome</keyword>
<dbReference type="Pfam" id="PF00186">
    <property type="entry name" value="DHFR_1"/>
    <property type="match status" value="1"/>
</dbReference>
<dbReference type="PANTHER" id="PTHR48069">
    <property type="entry name" value="DIHYDROFOLATE REDUCTASE"/>
    <property type="match status" value="1"/>
</dbReference>
<evidence type="ECO:0000256" key="3">
    <source>
        <dbReference type="ARBA" id="ARBA00012856"/>
    </source>
</evidence>
<name>A0ABW6PM22_9NOCA</name>
<keyword evidence="6 7" id="KW-0560">Oxidoreductase</keyword>
<dbReference type="PANTHER" id="PTHR48069:SF3">
    <property type="entry name" value="DIHYDROFOLATE REDUCTASE"/>
    <property type="match status" value="1"/>
</dbReference>
<dbReference type="EMBL" id="JBIAMX010000005">
    <property type="protein sequence ID" value="MFF0543460.1"/>
    <property type="molecule type" value="Genomic_DNA"/>
</dbReference>
<dbReference type="Gene3D" id="3.40.430.10">
    <property type="entry name" value="Dihydrofolate Reductase, subunit A"/>
    <property type="match status" value="1"/>
</dbReference>
<dbReference type="PROSITE" id="PS51330">
    <property type="entry name" value="DHFR_2"/>
    <property type="match status" value="1"/>
</dbReference>
<comment type="catalytic activity">
    <reaction evidence="7">
        <text>(6S)-5,6,7,8-tetrahydrofolate + NADP(+) = 7,8-dihydrofolate + NADPH + H(+)</text>
        <dbReference type="Rhea" id="RHEA:15009"/>
        <dbReference type="ChEBI" id="CHEBI:15378"/>
        <dbReference type="ChEBI" id="CHEBI:57451"/>
        <dbReference type="ChEBI" id="CHEBI:57453"/>
        <dbReference type="ChEBI" id="CHEBI:57783"/>
        <dbReference type="ChEBI" id="CHEBI:58349"/>
        <dbReference type="EC" id="1.5.1.3"/>
    </reaction>
</comment>
<comment type="caution">
    <text evidence="10">The sequence shown here is derived from an EMBL/GenBank/DDBJ whole genome shotgun (WGS) entry which is preliminary data.</text>
</comment>
<dbReference type="Proteomes" id="UP001601444">
    <property type="component" value="Unassembled WGS sequence"/>
</dbReference>
<evidence type="ECO:0000256" key="2">
    <source>
        <dbReference type="ARBA" id="ARBA00009539"/>
    </source>
</evidence>
<evidence type="ECO:0000256" key="1">
    <source>
        <dbReference type="ARBA" id="ARBA00004903"/>
    </source>
</evidence>
<reference evidence="10 11" key="1">
    <citation type="submission" date="2024-10" db="EMBL/GenBank/DDBJ databases">
        <title>The Natural Products Discovery Center: Release of the First 8490 Sequenced Strains for Exploring Actinobacteria Biosynthetic Diversity.</title>
        <authorList>
            <person name="Kalkreuter E."/>
            <person name="Kautsar S.A."/>
            <person name="Yang D."/>
            <person name="Bader C.D."/>
            <person name="Teijaro C.N."/>
            <person name="Fluegel L."/>
            <person name="Davis C.M."/>
            <person name="Simpson J.R."/>
            <person name="Lauterbach L."/>
            <person name="Steele A.D."/>
            <person name="Gui C."/>
            <person name="Meng S."/>
            <person name="Li G."/>
            <person name="Viehrig K."/>
            <person name="Ye F."/>
            <person name="Su P."/>
            <person name="Kiefer A.F."/>
            <person name="Nichols A."/>
            <person name="Cepeda A.J."/>
            <person name="Yan W."/>
            <person name="Fan B."/>
            <person name="Jiang Y."/>
            <person name="Adhikari A."/>
            <person name="Zheng C.-J."/>
            <person name="Schuster L."/>
            <person name="Cowan T.M."/>
            <person name="Smanski M.J."/>
            <person name="Chevrette M.G."/>
            <person name="De Carvalho L.P.S."/>
            <person name="Shen B."/>
        </authorList>
    </citation>
    <scope>NUCLEOTIDE SEQUENCE [LARGE SCALE GENOMIC DNA]</scope>
    <source>
        <strain evidence="10 11">NPDC004045</strain>
    </source>
</reference>
<dbReference type="InterPro" id="IPR017925">
    <property type="entry name" value="DHFR_CS"/>
</dbReference>
<evidence type="ECO:0000313" key="11">
    <source>
        <dbReference type="Proteomes" id="UP001601444"/>
    </source>
</evidence>
<dbReference type="InterPro" id="IPR012259">
    <property type="entry name" value="DHFR"/>
</dbReference>